<organism evidence="1 2">
    <name type="scientific">Liparis tanakae</name>
    <name type="common">Tanaka's snailfish</name>
    <dbReference type="NCBI Taxonomy" id="230148"/>
    <lineage>
        <taxon>Eukaryota</taxon>
        <taxon>Metazoa</taxon>
        <taxon>Chordata</taxon>
        <taxon>Craniata</taxon>
        <taxon>Vertebrata</taxon>
        <taxon>Euteleostomi</taxon>
        <taxon>Actinopterygii</taxon>
        <taxon>Neopterygii</taxon>
        <taxon>Teleostei</taxon>
        <taxon>Neoteleostei</taxon>
        <taxon>Acanthomorphata</taxon>
        <taxon>Eupercaria</taxon>
        <taxon>Perciformes</taxon>
        <taxon>Cottioidei</taxon>
        <taxon>Cottales</taxon>
        <taxon>Liparidae</taxon>
        <taxon>Liparis</taxon>
    </lineage>
</organism>
<gene>
    <name evidence="1" type="ORF">EYF80_031885</name>
</gene>
<sequence length="97" mass="10756">MRLKTARDSVNKTLPVPGVRVPLWSAREFPGFEAGSRSTEVTEEDTCRRNIWAEPVVTRWDVTDERSLEIHLIRGSGCSCGGVCGQVLQEGFTYSGI</sequence>
<evidence type="ECO:0000313" key="2">
    <source>
        <dbReference type="Proteomes" id="UP000314294"/>
    </source>
</evidence>
<comment type="caution">
    <text evidence="1">The sequence shown here is derived from an EMBL/GenBank/DDBJ whole genome shotgun (WGS) entry which is preliminary data.</text>
</comment>
<dbReference type="Proteomes" id="UP000314294">
    <property type="component" value="Unassembled WGS sequence"/>
</dbReference>
<accession>A0A4Z2GWJ1</accession>
<dbReference type="EMBL" id="SRLO01000394">
    <property type="protein sequence ID" value="TNN57886.1"/>
    <property type="molecule type" value="Genomic_DNA"/>
</dbReference>
<protein>
    <submittedName>
        <fullName evidence="1">Uncharacterized protein</fullName>
    </submittedName>
</protein>
<reference evidence="1 2" key="1">
    <citation type="submission" date="2019-03" db="EMBL/GenBank/DDBJ databases">
        <title>First draft genome of Liparis tanakae, snailfish: a comprehensive survey of snailfish specific genes.</title>
        <authorList>
            <person name="Kim W."/>
            <person name="Song I."/>
            <person name="Jeong J.-H."/>
            <person name="Kim D."/>
            <person name="Kim S."/>
            <person name="Ryu S."/>
            <person name="Song J.Y."/>
            <person name="Lee S.K."/>
        </authorList>
    </citation>
    <scope>NUCLEOTIDE SEQUENCE [LARGE SCALE GENOMIC DNA]</scope>
    <source>
        <tissue evidence="1">Muscle</tissue>
    </source>
</reference>
<proteinExistence type="predicted"/>
<keyword evidence="2" id="KW-1185">Reference proteome</keyword>
<name>A0A4Z2GWJ1_9TELE</name>
<evidence type="ECO:0000313" key="1">
    <source>
        <dbReference type="EMBL" id="TNN57886.1"/>
    </source>
</evidence>
<dbReference type="AlphaFoldDB" id="A0A4Z2GWJ1"/>